<keyword evidence="6" id="KW-1185">Reference proteome</keyword>
<reference evidence="6" key="1">
    <citation type="journal article" date="2019" name="Int. J. Syst. Evol. Microbiol.">
        <title>The Global Catalogue of Microorganisms (GCM) 10K type strain sequencing project: providing services to taxonomists for standard genome sequencing and annotation.</title>
        <authorList>
            <consortium name="The Broad Institute Genomics Platform"/>
            <consortium name="The Broad Institute Genome Sequencing Center for Infectious Disease"/>
            <person name="Wu L."/>
            <person name="Ma J."/>
        </authorList>
    </citation>
    <scope>NUCLEOTIDE SEQUENCE [LARGE SCALE GENOMIC DNA]</scope>
    <source>
        <strain evidence="6">JCM 18063</strain>
    </source>
</reference>
<sequence>MTTSPSVDVVRRFNRSYTQRVGVLEESFLGPDMPLGTARLLYEIGVAPGTAHALRTRLELDSGYLSRLLRRLQDDGLVSVAPDPDDRRRRRIDLTPAGRERWDELERRSAERARRLVAPLSDRQQARLVAALAEADLLVRAATIEIATVPPGSELARRAVAEYFAEVGARIDGTGTFDVDAALAADAHRLVAPHGAFVVATSAGEPVACGGVQTLEDGSGEIKRMWVDGSWRGAGLGARLLRHLEDVARDLGHAVVHLDTNAALTEAIAMYERSGYRRVERYNDNPHATHFFAKDLTAG</sequence>
<evidence type="ECO:0000313" key="6">
    <source>
        <dbReference type="Proteomes" id="UP001500956"/>
    </source>
</evidence>
<gene>
    <name evidence="5" type="ORF">GCM10023216_09320</name>
</gene>
<dbReference type="SUPFAM" id="SSF55729">
    <property type="entry name" value="Acyl-CoA N-acyltransferases (Nat)"/>
    <property type="match status" value="1"/>
</dbReference>
<dbReference type="PANTHER" id="PTHR43877">
    <property type="entry name" value="AMINOALKYLPHOSPHONATE N-ACETYLTRANSFERASE-RELATED-RELATED"/>
    <property type="match status" value="1"/>
</dbReference>
<keyword evidence="1" id="KW-0808">Transferase</keyword>
<feature type="domain" description="HTH marR-type" evidence="3">
    <location>
        <begin position="1"/>
        <end position="137"/>
    </location>
</feature>
<accession>A0ABP8Y7G4</accession>
<comment type="caution">
    <text evidence="5">The sequence shown here is derived from an EMBL/GenBank/DDBJ whole genome shotgun (WGS) entry which is preliminary data.</text>
</comment>
<dbReference type="Gene3D" id="1.10.10.10">
    <property type="entry name" value="Winged helix-like DNA-binding domain superfamily/Winged helix DNA-binding domain"/>
    <property type="match status" value="1"/>
</dbReference>
<evidence type="ECO:0000313" key="5">
    <source>
        <dbReference type="EMBL" id="GAA4722201.1"/>
    </source>
</evidence>
<dbReference type="Gene3D" id="3.40.630.30">
    <property type="match status" value="1"/>
</dbReference>
<dbReference type="PROSITE" id="PS50995">
    <property type="entry name" value="HTH_MARR_2"/>
    <property type="match status" value="1"/>
</dbReference>
<keyword evidence="2" id="KW-0012">Acyltransferase</keyword>
<dbReference type="InterPro" id="IPR036390">
    <property type="entry name" value="WH_DNA-bd_sf"/>
</dbReference>
<dbReference type="Pfam" id="PF12802">
    <property type="entry name" value="MarR_2"/>
    <property type="match status" value="1"/>
</dbReference>
<dbReference type="InterPro" id="IPR000182">
    <property type="entry name" value="GNAT_dom"/>
</dbReference>
<protein>
    <submittedName>
        <fullName evidence="5">Helix-turn-helix domain-containing GNAT family N-acetyltransferase</fullName>
    </submittedName>
</protein>
<dbReference type="InterPro" id="IPR036388">
    <property type="entry name" value="WH-like_DNA-bd_sf"/>
</dbReference>
<dbReference type="Proteomes" id="UP001500956">
    <property type="component" value="Unassembled WGS sequence"/>
</dbReference>
<dbReference type="Pfam" id="PF00583">
    <property type="entry name" value="Acetyltransf_1"/>
    <property type="match status" value="1"/>
</dbReference>
<dbReference type="PANTHER" id="PTHR43877:SF2">
    <property type="entry name" value="AMINOALKYLPHOSPHONATE N-ACETYLTRANSFERASE-RELATED"/>
    <property type="match status" value="1"/>
</dbReference>
<evidence type="ECO:0000259" key="3">
    <source>
        <dbReference type="PROSITE" id="PS50995"/>
    </source>
</evidence>
<organism evidence="5 6">
    <name type="scientific">Isoptericola chiayiensis</name>
    <dbReference type="NCBI Taxonomy" id="579446"/>
    <lineage>
        <taxon>Bacteria</taxon>
        <taxon>Bacillati</taxon>
        <taxon>Actinomycetota</taxon>
        <taxon>Actinomycetes</taxon>
        <taxon>Micrococcales</taxon>
        <taxon>Promicromonosporaceae</taxon>
        <taxon>Isoptericola</taxon>
    </lineage>
</organism>
<dbReference type="SMART" id="SM00347">
    <property type="entry name" value="HTH_MARR"/>
    <property type="match status" value="1"/>
</dbReference>
<dbReference type="PROSITE" id="PS51186">
    <property type="entry name" value="GNAT"/>
    <property type="match status" value="1"/>
</dbReference>
<feature type="domain" description="N-acetyltransferase" evidence="4">
    <location>
        <begin position="154"/>
        <end position="297"/>
    </location>
</feature>
<dbReference type="InterPro" id="IPR016181">
    <property type="entry name" value="Acyl_CoA_acyltransferase"/>
</dbReference>
<dbReference type="SUPFAM" id="SSF46785">
    <property type="entry name" value="Winged helix' DNA-binding domain"/>
    <property type="match status" value="1"/>
</dbReference>
<name>A0ABP8Y7G4_9MICO</name>
<dbReference type="EMBL" id="BAABID010000005">
    <property type="protein sequence ID" value="GAA4722201.1"/>
    <property type="molecule type" value="Genomic_DNA"/>
</dbReference>
<evidence type="ECO:0000256" key="1">
    <source>
        <dbReference type="ARBA" id="ARBA00022679"/>
    </source>
</evidence>
<dbReference type="RefSeq" id="WP_172153773.1">
    <property type="nucleotide sequence ID" value="NZ_BAABID010000005.1"/>
</dbReference>
<evidence type="ECO:0000256" key="2">
    <source>
        <dbReference type="ARBA" id="ARBA00023315"/>
    </source>
</evidence>
<dbReference type="InterPro" id="IPR050832">
    <property type="entry name" value="Bact_Acetyltransf"/>
</dbReference>
<evidence type="ECO:0000259" key="4">
    <source>
        <dbReference type="PROSITE" id="PS51186"/>
    </source>
</evidence>
<dbReference type="CDD" id="cd04301">
    <property type="entry name" value="NAT_SF"/>
    <property type="match status" value="1"/>
</dbReference>
<dbReference type="InterPro" id="IPR000835">
    <property type="entry name" value="HTH_MarR-typ"/>
</dbReference>
<proteinExistence type="predicted"/>